<dbReference type="InterPro" id="IPR007466">
    <property type="entry name" value="Peptidyl-Arg-deiminase_porph"/>
</dbReference>
<evidence type="ECO:0000256" key="1">
    <source>
        <dbReference type="ARBA" id="ARBA00022801"/>
    </source>
</evidence>
<dbReference type="PANTHER" id="PTHR31377:SF0">
    <property type="entry name" value="AGMATINE DEIMINASE-RELATED"/>
    <property type="match status" value="1"/>
</dbReference>
<dbReference type="AlphaFoldDB" id="A0A9D2CW44"/>
<sequence length="275" mass="32509">MVTDRLTNQVYFSEWIRQDFPATFANVCRLLEKHRVKYGLLPHTRDYWCRDYMPVQVTDKKFVRYTYYPDYLRSRRNRSFITNPDRTLDELGIEPVQSALVIDGGNVVKCSQNVIMTEKVFWENQQLSPQTVVAELERLFECEIVFLPWDRSEPYGHADGIVRWVADDVVLLTAYEQSRHFTRKFREALERHFNVIPLVYTTRPRSRNLTWAYINFLQTQDVIIIPAFGIKEDVQAIRQFEEVFSDYRGRIEQVDVSDIVGYGGALNCISWNIKV</sequence>
<reference evidence="2" key="1">
    <citation type="journal article" date="2021" name="PeerJ">
        <title>Extensive microbial diversity within the chicken gut microbiome revealed by metagenomics and culture.</title>
        <authorList>
            <person name="Gilroy R."/>
            <person name="Ravi A."/>
            <person name="Getino M."/>
            <person name="Pursley I."/>
            <person name="Horton D.L."/>
            <person name="Alikhan N.F."/>
            <person name="Baker D."/>
            <person name="Gharbi K."/>
            <person name="Hall N."/>
            <person name="Watson M."/>
            <person name="Adriaenssens E.M."/>
            <person name="Foster-Nyarko E."/>
            <person name="Jarju S."/>
            <person name="Secka A."/>
            <person name="Antonio M."/>
            <person name="Oren A."/>
            <person name="Chaudhuri R.R."/>
            <person name="La Ragione R."/>
            <person name="Hildebrand F."/>
            <person name="Pallen M.J."/>
        </authorList>
    </citation>
    <scope>NUCLEOTIDE SEQUENCE</scope>
    <source>
        <strain evidence="2">ChiHjej12B11-24981</strain>
    </source>
</reference>
<dbReference type="Gene3D" id="3.75.10.10">
    <property type="entry name" value="L-arginine/glycine Amidinotransferase, Chain A"/>
    <property type="match status" value="1"/>
</dbReference>
<dbReference type="GO" id="GO:0009446">
    <property type="term" value="P:putrescine biosynthetic process"/>
    <property type="evidence" value="ECO:0007669"/>
    <property type="project" value="InterPro"/>
</dbReference>
<dbReference type="PANTHER" id="PTHR31377">
    <property type="entry name" value="AGMATINE DEIMINASE-RELATED"/>
    <property type="match status" value="1"/>
</dbReference>
<gene>
    <name evidence="2" type="ORF">H9819_06465</name>
</gene>
<reference evidence="2" key="2">
    <citation type="submission" date="2021-04" db="EMBL/GenBank/DDBJ databases">
        <authorList>
            <person name="Gilroy R."/>
        </authorList>
    </citation>
    <scope>NUCLEOTIDE SEQUENCE</scope>
    <source>
        <strain evidence="2">ChiHjej12B11-24981</strain>
    </source>
</reference>
<evidence type="ECO:0000313" key="3">
    <source>
        <dbReference type="Proteomes" id="UP000824023"/>
    </source>
</evidence>
<organism evidence="2 3">
    <name type="scientific">Candidatus Bacteroides merdipullorum</name>
    <dbReference type="NCBI Taxonomy" id="2838474"/>
    <lineage>
        <taxon>Bacteria</taxon>
        <taxon>Pseudomonadati</taxon>
        <taxon>Bacteroidota</taxon>
        <taxon>Bacteroidia</taxon>
        <taxon>Bacteroidales</taxon>
        <taxon>Bacteroidaceae</taxon>
        <taxon>Bacteroides</taxon>
    </lineage>
</organism>
<evidence type="ECO:0000313" key="2">
    <source>
        <dbReference type="EMBL" id="HIZ01880.1"/>
    </source>
</evidence>
<dbReference type="Pfam" id="PF04371">
    <property type="entry name" value="PAD_porph"/>
    <property type="match status" value="1"/>
</dbReference>
<dbReference type="EMBL" id="DXCK01000090">
    <property type="protein sequence ID" value="HIZ01880.1"/>
    <property type="molecule type" value="Genomic_DNA"/>
</dbReference>
<proteinExistence type="predicted"/>
<dbReference type="Proteomes" id="UP000824023">
    <property type="component" value="Unassembled WGS sequence"/>
</dbReference>
<name>A0A9D2CW44_9BACE</name>
<comment type="caution">
    <text evidence="2">The sequence shown here is derived from an EMBL/GenBank/DDBJ whole genome shotgun (WGS) entry which is preliminary data.</text>
</comment>
<dbReference type="SUPFAM" id="SSF55909">
    <property type="entry name" value="Pentein"/>
    <property type="match status" value="1"/>
</dbReference>
<dbReference type="GO" id="GO:0004668">
    <property type="term" value="F:protein-arginine deiminase activity"/>
    <property type="evidence" value="ECO:0007669"/>
    <property type="project" value="InterPro"/>
</dbReference>
<accession>A0A9D2CW44</accession>
<keyword evidence="1" id="KW-0378">Hydrolase</keyword>
<protein>
    <submittedName>
        <fullName evidence="2">Agmatine deiminase family protein</fullName>
    </submittedName>
</protein>